<dbReference type="SUPFAM" id="SSF52172">
    <property type="entry name" value="CheY-like"/>
    <property type="match status" value="1"/>
</dbReference>
<feature type="domain" description="Response regulatory" evidence="7">
    <location>
        <begin position="63"/>
        <end position="178"/>
    </location>
</feature>
<dbReference type="InterPro" id="IPR001789">
    <property type="entry name" value="Sig_transdc_resp-reg_receiver"/>
</dbReference>
<organism evidence="8 9">
    <name type="scientific">Trifolium pratense</name>
    <name type="common">Red clover</name>
    <dbReference type="NCBI Taxonomy" id="57577"/>
    <lineage>
        <taxon>Eukaryota</taxon>
        <taxon>Viridiplantae</taxon>
        <taxon>Streptophyta</taxon>
        <taxon>Embryophyta</taxon>
        <taxon>Tracheophyta</taxon>
        <taxon>Spermatophyta</taxon>
        <taxon>Magnoliopsida</taxon>
        <taxon>eudicotyledons</taxon>
        <taxon>Gunneridae</taxon>
        <taxon>Pentapetalae</taxon>
        <taxon>rosids</taxon>
        <taxon>fabids</taxon>
        <taxon>Fabales</taxon>
        <taxon>Fabaceae</taxon>
        <taxon>Papilionoideae</taxon>
        <taxon>50 kb inversion clade</taxon>
        <taxon>NPAAA clade</taxon>
        <taxon>Hologalegina</taxon>
        <taxon>IRL clade</taxon>
        <taxon>Trifolieae</taxon>
        <taxon>Trifolium</taxon>
    </lineage>
</organism>
<evidence type="ECO:0000259" key="7">
    <source>
        <dbReference type="PROSITE" id="PS50110"/>
    </source>
</evidence>
<evidence type="ECO:0000256" key="6">
    <source>
        <dbReference type="PROSITE-ProRule" id="PRU00169"/>
    </source>
</evidence>
<dbReference type="SMART" id="SM00448">
    <property type="entry name" value="REC"/>
    <property type="match status" value="1"/>
</dbReference>
<comment type="subcellular location">
    <subcellularLocation>
        <location evidence="1">Nucleus</location>
    </subcellularLocation>
</comment>
<reference evidence="8 9" key="1">
    <citation type="journal article" date="2014" name="Am. J. Bot.">
        <title>Genome assembly and annotation for red clover (Trifolium pratense; Fabaceae).</title>
        <authorList>
            <person name="Istvanek J."/>
            <person name="Jaros M."/>
            <person name="Krenek A."/>
            <person name="Repkova J."/>
        </authorList>
    </citation>
    <scope>NUCLEOTIDE SEQUENCE [LARGE SCALE GENOMIC DNA]</scope>
    <source>
        <strain evidence="9">cv. Tatra</strain>
        <tissue evidence="8">Young leaves</tissue>
    </source>
</reference>
<dbReference type="Pfam" id="PF00072">
    <property type="entry name" value="Response_reg"/>
    <property type="match status" value="1"/>
</dbReference>
<dbReference type="InterPro" id="IPR009057">
    <property type="entry name" value="Homeodomain-like_sf"/>
</dbReference>
<dbReference type="STRING" id="57577.A0A2K3MR26"/>
<dbReference type="CDD" id="cd17584">
    <property type="entry name" value="REC_typeB_ARR-like"/>
    <property type="match status" value="1"/>
</dbReference>
<evidence type="ECO:0000256" key="3">
    <source>
        <dbReference type="ARBA" id="ARBA00023015"/>
    </source>
</evidence>
<evidence type="ECO:0000256" key="1">
    <source>
        <dbReference type="ARBA" id="ARBA00004123"/>
    </source>
</evidence>
<gene>
    <name evidence="8" type="ORF">L195_g016421</name>
</gene>
<dbReference type="SUPFAM" id="SSF46689">
    <property type="entry name" value="Homeodomain-like"/>
    <property type="match status" value="1"/>
</dbReference>
<evidence type="ECO:0000313" key="9">
    <source>
        <dbReference type="Proteomes" id="UP000236291"/>
    </source>
</evidence>
<evidence type="ECO:0000313" key="8">
    <source>
        <dbReference type="EMBL" id="PNX93270.1"/>
    </source>
</evidence>
<dbReference type="InterPro" id="IPR045279">
    <property type="entry name" value="ARR-like"/>
</dbReference>
<keyword evidence="5" id="KW-0539">Nucleus</keyword>
<comment type="caution">
    <text evidence="8">The sequence shown here is derived from an EMBL/GenBank/DDBJ whole genome shotgun (WGS) entry which is preliminary data.</text>
</comment>
<evidence type="ECO:0000256" key="4">
    <source>
        <dbReference type="ARBA" id="ARBA00023163"/>
    </source>
</evidence>
<feature type="non-terminal residue" evidence="8">
    <location>
        <position position="1"/>
    </location>
</feature>
<dbReference type="GO" id="GO:0005634">
    <property type="term" value="C:nucleus"/>
    <property type="evidence" value="ECO:0007669"/>
    <property type="project" value="UniProtKB-SubCell"/>
</dbReference>
<proteinExistence type="predicted"/>
<evidence type="ECO:0000256" key="2">
    <source>
        <dbReference type="ARBA" id="ARBA00023012"/>
    </source>
</evidence>
<sequence>SLVFDLASAEFCRLQVEFSKNSLKDNVMGVDGTISVVMKAITNGACDHWIKPLSENQIKNMWQVLVVDHDINLLNAIEKVCYKFNYTVKTCSKVSDALYLLMEKNNSFDMVLIEAKMPDMDSYEFLRHVTQQINIPVLMMCVDGSRSVVMKAINDGACDYWIKPLTEDLIMNMWQHVARKIWKENKNLELMSEKLEVEVEAGPKKILARMNEPGLTREHVASHLQKYRLYLKRGETKKQNKTAEATTESKISNGSSEFDFQAYDASTDHHVVPNNFIPTNFPHQPNNFPPEPIVNAVPVNVYQADSEEETSSSTSINQHQNCNGFGTNSIINPTFINTLNARFPNAQVRNIFLAWHHPSPNSNDSTTSSNDL</sequence>
<dbReference type="PANTHER" id="PTHR43874">
    <property type="entry name" value="TWO-COMPONENT RESPONSE REGULATOR"/>
    <property type="match status" value="1"/>
</dbReference>
<keyword evidence="4" id="KW-0804">Transcription</keyword>
<dbReference type="GO" id="GO:0009736">
    <property type="term" value="P:cytokinin-activated signaling pathway"/>
    <property type="evidence" value="ECO:0007669"/>
    <property type="project" value="InterPro"/>
</dbReference>
<keyword evidence="3" id="KW-0805">Transcription regulation</keyword>
<protein>
    <submittedName>
        <fullName evidence="8">Two-component response regulator ARR1</fullName>
    </submittedName>
</protein>
<name>A0A2K3MR26_TRIPR</name>
<dbReference type="InterPro" id="IPR011006">
    <property type="entry name" value="CheY-like_superfamily"/>
</dbReference>
<reference evidence="8 9" key="2">
    <citation type="journal article" date="2017" name="Front. Plant Sci.">
        <title>Gene Classification and Mining of Molecular Markers Useful in Red Clover (Trifolium pratense) Breeding.</title>
        <authorList>
            <person name="Istvanek J."/>
            <person name="Dluhosova J."/>
            <person name="Dluhos P."/>
            <person name="Patkova L."/>
            <person name="Nedelnik J."/>
            <person name="Repkova J."/>
        </authorList>
    </citation>
    <scope>NUCLEOTIDE SEQUENCE [LARGE SCALE GENOMIC DNA]</scope>
    <source>
        <strain evidence="9">cv. Tatra</strain>
        <tissue evidence="8">Young leaves</tissue>
    </source>
</reference>
<evidence type="ECO:0000256" key="5">
    <source>
        <dbReference type="ARBA" id="ARBA00023242"/>
    </source>
</evidence>
<dbReference type="GO" id="GO:0003677">
    <property type="term" value="F:DNA binding"/>
    <property type="evidence" value="ECO:0007669"/>
    <property type="project" value="InterPro"/>
</dbReference>
<comment type="caution">
    <text evidence="6">Lacks conserved residue(s) required for the propagation of feature annotation.</text>
</comment>
<dbReference type="Gene3D" id="1.10.10.60">
    <property type="entry name" value="Homeodomain-like"/>
    <property type="match status" value="1"/>
</dbReference>
<dbReference type="AlphaFoldDB" id="A0A2K3MR26"/>
<dbReference type="Proteomes" id="UP000236291">
    <property type="component" value="Unassembled WGS sequence"/>
</dbReference>
<accession>A0A2K3MR26</accession>
<dbReference type="Gene3D" id="3.40.50.2300">
    <property type="match status" value="1"/>
</dbReference>
<dbReference type="EMBL" id="ASHM01011345">
    <property type="protein sequence ID" value="PNX93270.1"/>
    <property type="molecule type" value="Genomic_DNA"/>
</dbReference>
<dbReference type="PROSITE" id="PS50110">
    <property type="entry name" value="RESPONSE_REGULATORY"/>
    <property type="match status" value="1"/>
</dbReference>
<keyword evidence="2" id="KW-0902">Two-component regulatory system</keyword>
<dbReference type="GO" id="GO:0000160">
    <property type="term" value="P:phosphorelay signal transduction system"/>
    <property type="evidence" value="ECO:0007669"/>
    <property type="project" value="UniProtKB-KW"/>
</dbReference>
<dbReference type="NCBIfam" id="TIGR01557">
    <property type="entry name" value="myb_SHAQKYF"/>
    <property type="match status" value="1"/>
</dbReference>
<dbReference type="PANTHER" id="PTHR43874:SF206">
    <property type="entry name" value="RESPONSE REGULATOR RECEIVER DOMAIN PROTEIN"/>
    <property type="match status" value="1"/>
</dbReference>
<dbReference type="InterPro" id="IPR006447">
    <property type="entry name" value="Myb_dom_plants"/>
</dbReference>